<evidence type="ECO:0000256" key="7">
    <source>
        <dbReference type="ARBA" id="ARBA00023136"/>
    </source>
</evidence>
<dbReference type="PANTHER" id="PTHR34975">
    <property type="entry name" value="SPORE GERMINATION PROTEIN A2"/>
    <property type="match status" value="1"/>
</dbReference>
<protein>
    <submittedName>
        <fullName evidence="9">Endospore germination permease</fullName>
    </submittedName>
</protein>
<comment type="subcellular location">
    <subcellularLocation>
        <location evidence="1">Membrane</location>
        <topology evidence="1">Multi-pass membrane protein</topology>
    </subcellularLocation>
</comment>
<proteinExistence type="inferred from homology"/>
<evidence type="ECO:0000256" key="6">
    <source>
        <dbReference type="ARBA" id="ARBA00022989"/>
    </source>
</evidence>
<evidence type="ECO:0000256" key="5">
    <source>
        <dbReference type="ARBA" id="ARBA00022692"/>
    </source>
</evidence>
<feature type="transmembrane region" description="Helical" evidence="8">
    <location>
        <begin position="116"/>
        <end position="135"/>
    </location>
</feature>
<comment type="similarity">
    <text evidence="2">Belongs to the amino acid-polyamine-organocation (APC) superfamily. Spore germination protein (SGP) (TC 2.A.3.9) family.</text>
</comment>
<sequence length="371" mass="41629">MINQQITPYQVFSLMVLFLLGSTVVVGLSIDAEEEAWLVNLIAMIAGVGIYFLYNWLLRIHQSRITFSELLKTGFGKWGGKFVLGLYSAYFLYIGMRVVKDFEFFISSVLFYNIQTWVIGLVFVLLAGYACILGLEAIARVSELLFFGSILLIALTTLITVLTPLFEWTNVLPLIKPDWKTVIGNIFSAKITFPFGELVVFLMIFPAVNDQSFLLKKGWMAVVFSGLIIIAITESIIGLLGAKIAKFFSYPLIKTIETIDLLDFFQHVEILSVIVFFFVGFIKVVLFLYASVKGLSEVLPKVKNNYLVYAAISAGFASTFFMADSINEHIKIGLEVVPVYIHLPFQFGVPILLLIILLIKAHLQKKNAPVQ</sequence>
<evidence type="ECO:0000256" key="3">
    <source>
        <dbReference type="ARBA" id="ARBA00022448"/>
    </source>
</evidence>
<evidence type="ECO:0000313" key="10">
    <source>
        <dbReference type="Proteomes" id="UP000441585"/>
    </source>
</evidence>
<keyword evidence="5 8" id="KW-0812">Transmembrane</keyword>
<feature type="transmembrane region" description="Helical" evidence="8">
    <location>
        <begin position="220"/>
        <end position="242"/>
    </location>
</feature>
<reference evidence="9 10" key="1">
    <citation type="submission" date="2019-11" db="EMBL/GenBank/DDBJ databases">
        <title>Bacillus idriensis genome.</title>
        <authorList>
            <person name="Konopka E.N."/>
            <person name="Newman J.D."/>
        </authorList>
    </citation>
    <scope>NUCLEOTIDE SEQUENCE [LARGE SCALE GENOMIC DNA]</scope>
    <source>
        <strain evidence="9 10">DSM 19097</strain>
    </source>
</reference>
<keyword evidence="10" id="KW-1185">Reference proteome</keyword>
<keyword evidence="3" id="KW-0813">Transport</keyword>
<dbReference type="GO" id="GO:0016020">
    <property type="term" value="C:membrane"/>
    <property type="evidence" value="ECO:0007669"/>
    <property type="project" value="UniProtKB-SubCell"/>
</dbReference>
<dbReference type="InterPro" id="IPR004761">
    <property type="entry name" value="Spore_GerAB"/>
</dbReference>
<organism evidence="9 10">
    <name type="scientific">Metabacillus idriensis</name>
    <dbReference type="NCBI Taxonomy" id="324768"/>
    <lineage>
        <taxon>Bacteria</taxon>
        <taxon>Bacillati</taxon>
        <taxon>Bacillota</taxon>
        <taxon>Bacilli</taxon>
        <taxon>Bacillales</taxon>
        <taxon>Bacillaceae</taxon>
        <taxon>Metabacillus</taxon>
    </lineage>
</organism>
<keyword evidence="6 8" id="KW-1133">Transmembrane helix</keyword>
<feature type="transmembrane region" description="Helical" evidence="8">
    <location>
        <begin position="186"/>
        <end position="208"/>
    </location>
</feature>
<dbReference type="NCBIfam" id="TIGR00912">
    <property type="entry name" value="2A0309"/>
    <property type="match status" value="1"/>
</dbReference>
<evidence type="ECO:0000313" key="9">
    <source>
        <dbReference type="EMBL" id="MRX53968.1"/>
    </source>
</evidence>
<feature type="transmembrane region" description="Helical" evidence="8">
    <location>
        <begin position="78"/>
        <end position="96"/>
    </location>
</feature>
<dbReference type="Proteomes" id="UP000441585">
    <property type="component" value="Unassembled WGS sequence"/>
</dbReference>
<feature type="transmembrane region" description="Helical" evidence="8">
    <location>
        <begin position="12"/>
        <end position="30"/>
    </location>
</feature>
<dbReference type="EMBL" id="WKKF01000001">
    <property type="protein sequence ID" value="MRX53968.1"/>
    <property type="molecule type" value="Genomic_DNA"/>
</dbReference>
<evidence type="ECO:0000256" key="2">
    <source>
        <dbReference type="ARBA" id="ARBA00007998"/>
    </source>
</evidence>
<feature type="transmembrane region" description="Helical" evidence="8">
    <location>
        <begin position="270"/>
        <end position="292"/>
    </location>
</feature>
<dbReference type="RefSeq" id="WP_154318274.1">
    <property type="nucleotide sequence ID" value="NZ_CAJGAA010000001.1"/>
</dbReference>
<dbReference type="AlphaFoldDB" id="A0A6I2M762"/>
<keyword evidence="7 8" id="KW-0472">Membrane</keyword>
<name>A0A6I2M762_9BACI</name>
<feature type="transmembrane region" description="Helical" evidence="8">
    <location>
        <begin position="304"/>
        <end position="323"/>
    </location>
</feature>
<feature type="transmembrane region" description="Helical" evidence="8">
    <location>
        <begin position="36"/>
        <end position="57"/>
    </location>
</feature>
<dbReference type="Pfam" id="PF03845">
    <property type="entry name" value="Spore_permease"/>
    <property type="match status" value="1"/>
</dbReference>
<evidence type="ECO:0000256" key="1">
    <source>
        <dbReference type="ARBA" id="ARBA00004141"/>
    </source>
</evidence>
<feature type="transmembrane region" description="Helical" evidence="8">
    <location>
        <begin position="144"/>
        <end position="166"/>
    </location>
</feature>
<accession>A0A6I2M762</accession>
<comment type="caution">
    <text evidence="9">The sequence shown here is derived from an EMBL/GenBank/DDBJ whole genome shotgun (WGS) entry which is preliminary data.</text>
</comment>
<keyword evidence="4" id="KW-0309">Germination</keyword>
<dbReference type="GO" id="GO:0009847">
    <property type="term" value="P:spore germination"/>
    <property type="evidence" value="ECO:0007669"/>
    <property type="project" value="InterPro"/>
</dbReference>
<gene>
    <name evidence="9" type="ORF">GJU41_08275</name>
</gene>
<dbReference type="PANTHER" id="PTHR34975:SF2">
    <property type="entry name" value="SPORE GERMINATION PROTEIN A2"/>
    <property type="match status" value="1"/>
</dbReference>
<evidence type="ECO:0000256" key="8">
    <source>
        <dbReference type="SAM" id="Phobius"/>
    </source>
</evidence>
<evidence type="ECO:0000256" key="4">
    <source>
        <dbReference type="ARBA" id="ARBA00022544"/>
    </source>
</evidence>
<feature type="transmembrane region" description="Helical" evidence="8">
    <location>
        <begin position="343"/>
        <end position="363"/>
    </location>
</feature>